<feature type="region of interest" description="Disordered" evidence="9">
    <location>
        <begin position="1343"/>
        <end position="1418"/>
    </location>
</feature>
<evidence type="ECO:0000256" key="4">
    <source>
        <dbReference type="ARBA" id="ARBA00022490"/>
    </source>
</evidence>
<dbReference type="InterPro" id="IPR022966">
    <property type="entry name" value="RNase_II/R_CS"/>
</dbReference>
<feature type="compositionally biased region" description="Low complexity" evidence="9">
    <location>
        <begin position="412"/>
        <end position="443"/>
    </location>
</feature>
<evidence type="ECO:0000256" key="2">
    <source>
        <dbReference type="ARBA" id="ARBA00004496"/>
    </source>
</evidence>
<name>A0ABW1DF69_9DEIO</name>
<feature type="region of interest" description="Disordered" evidence="9">
    <location>
        <begin position="1196"/>
        <end position="1318"/>
    </location>
</feature>
<dbReference type="InterPro" id="IPR004476">
    <property type="entry name" value="RNase_II/RNase_R"/>
</dbReference>
<gene>
    <name evidence="11" type="primary">rnr</name>
    <name evidence="11" type="ORF">ACFPQ6_01060</name>
</gene>
<dbReference type="InterPro" id="IPR040476">
    <property type="entry name" value="CSD2"/>
</dbReference>
<evidence type="ECO:0000313" key="12">
    <source>
        <dbReference type="Proteomes" id="UP001595979"/>
    </source>
</evidence>
<dbReference type="GO" id="GO:0008859">
    <property type="term" value="F:exoribonuclease II activity"/>
    <property type="evidence" value="ECO:0007669"/>
    <property type="project" value="UniProtKB-EC"/>
</dbReference>
<evidence type="ECO:0000256" key="5">
    <source>
        <dbReference type="ARBA" id="ARBA00022722"/>
    </source>
</evidence>
<comment type="catalytic activity">
    <reaction evidence="1">
        <text>Exonucleolytic cleavage in the 3'- to 5'-direction to yield nucleoside 5'-phosphates.</text>
        <dbReference type="EC" id="3.1.13.1"/>
    </reaction>
</comment>
<feature type="compositionally biased region" description="Low complexity" evidence="9">
    <location>
        <begin position="234"/>
        <end position="253"/>
    </location>
</feature>
<evidence type="ECO:0000256" key="8">
    <source>
        <dbReference type="ARBA" id="ARBA00022884"/>
    </source>
</evidence>
<feature type="region of interest" description="Disordered" evidence="9">
    <location>
        <begin position="369"/>
        <end position="461"/>
    </location>
</feature>
<dbReference type="InterPro" id="IPR050180">
    <property type="entry name" value="RNR_Ribonuclease"/>
</dbReference>
<dbReference type="Pfam" id="PF00575">
    <property type="entry name" value="S1"/>
    <property type="match status" value="1"/>
</dbReference>
<evidence type="ECO:0000256" key="6">
    <source>
        <dbReference type="ARBA" id="ARBA00022801"/>
    </source>
</evidence>
<comment type="caution">
    <text evidence="11">The sequence shown here is derived from an EMBL/GenBank/DDBJ whole genome shotgun (WGS) entry which is preliminary data.</text>
</comment>
<dbReference type="EC" id="3.1.13.1" evidence="3"/>
<keyword evidence="12" id="KW-1185">Reference proteome</keyword>
<dbReference type="InterPro" id="IPR013223">
    <property type="entry name" value="RNase_B_OB_dom"/>
</dbReference>
<dbReference type="Gene3D" id="2.40.50.140">
    <property type="entry name" value="Nucleic acid-binding proteins"/>
    <property type="match status" value="2"/>
</dbReference>
<evidence type="ECO:0000256" key="1">
    <source>
        <dbReference type="ARBA" id="ARBA00001849"/>
    </source>
</evidence>
<comment type="subcellular location">
    <subcellularLocation>
        <location evidence="2">Cytoplasm</location>
    </subcellularLocation>
</comment>
<dbReference type="InterPro" id="IPR012340">
    <property type="entry name" value="NA-bd_OB-fold"/>
</dbReference>
<dbReference type="InterPro" id="IPR011805">
    <property type="entry name" value="RNase_R"/>
</dbReference>
<accession>A0ABW1DF69</accession>
<keyword evidence="4" id="KW-0963">Cytoplasm</keyword>
<evidence type="ECO:0000256" key="7">
    <source>
        <dbReference type="ARBA" id="ARBA00022839"/>
    </source>
</evidence>
<dbReference type="PANTHER" id="PTHR23355">
    <property type="entry name" value="RIBONUCLEASE"/>
    <property type="match status" value="1"/>
</dbReference>
<feature type="region of interest" description="Disordered" evidence="9">
    <location>
        <begin position="595"/>
        <end position="619"/>
    </location>
</feature>
<sequence>MKKAEAAQDNPSVSAGSKPTAKRDKSAAPASRPAAATEKNIETKVSKRKKSLQDAGQVTPDPAVAEQTAAASDAAASSPRRGRRPKAPAAAPETPAAPQPRSGRGRAAKAKAQPAPDVVAPEEAPAAPSSRPRRGRRAAASAEAAAVPAEATPPQAMVPEPAPETREADALPAETPAAEPPVAEPAPAEVEVAQVARSAAQPEAEAVQSGAEPAPAASPVKPARRGRKPRAETETPALSAEAPTPAPTATEDAPPARHRGRKPAQAAASEALPEPAAPVAEEPVAEGAMPEQTEVEVAGTDLTATGAVPDPIVQLAPRRGRRRKTQEPAAPLSDVLDGVEAVETAPAEVTAPVASPLADLSPDAGAEAIGADVLVATPDDEPVVDTPQVAAESPEPEPAPLTRRRGRKARAEAGAAALGAAAPSSAAPAEPEQADTEQPGAEQPEPEQDGAEQPTQAPEAADLALSDEAEDADLEPGGAAQPEHALVVAQLRKLGRPVHVRDLERTFTRQMLERLGNWRDLEGLLETLVEDGTVVRTRRRTYGLPEAMSLVRGRFQASASGFGFVIPDSGGEDYYVPEGSTLEAWNGDTVLVRMEGRGDSREDRGRGSPRRGQRGDGNPRASVVRIVQRAYSQLVGTLEFHHGHPILKPDDHRARHRILLLPDGLEELEAGARVVTELYWPEATGEDEVFGQVARVLGAEDDPETETEAVIVKYDLRGEFPQDVLDQANAIPTEIPEEALNGRLDLREFNIFTVDGRDAKDFDDAIHIQPTPEGTFVVGVHIADVSHYVAEGTPLDKEAYARATSVYLPGRVLPMLPEHLSNGVCSLVPYQDRLTMTALIELSAEGEILKVQLSPSVINSKARLTYDEVQAYSEATATLPDHARHLEGDLHLLLKITSKLRQKRLREGSLDFKMREVKVDVGPGGKMELIPIREETARGMIEDLMLLANKVVAHELLQREIPTLFRIHEEPTLQRFQDVSAAIGRMGLAFPGGEPTPQSYQAVLKGVRGTPRESVVNTLLLRSMQQAKYAGENLGHFGLAFAEYLHFTSPIRRYPDLVVHRTLRGLLSGELKAGNRAVAQLQGRLPGMGEHTSARERSASEAERDLTKYYQAKWAQAHLGESFAGTVSGVVASGLFVALDNGVEGKLHISHLSDDYYIYLEDAQILRGRSRGRSFRLGDSVEVTISSVKPLARQTDFTLADPTDPDYTPGTYSEENDMDTNVKPRARRREDREQEKREKLQNLPATSPRKFTLDDGPAIQSSPQAGARQGFVRAPQGGRGMGRPAARGEGGGREGARTFGGAPMNGSPAGRGSRRVITLERPRNEHLRPVNITVQRMYFGDWTLDNMPPEEGQGGPRAGRERGFTRDERPGGERGRRGYTRGGSDRGAVGTPNGAARPSREASAQPAQASAGGGAQAA</sequence>
<feature type="compositionally biased region" description="Low complexity" evidence="9">
    <location>
        <begin position="138"/>
        <end position="155"/>
    </location>
</feature>
<feature type="region of interest" description="Disordered" evidence="9">
    <location>
        <begin position="1"/>
        <end position="337"/>
    </location>
</feature>
<dbReference type="SMART" id="SM00357">
    <property type="entry name" value="CSP"/>
    <property type="match status" value="1"/>
</dbReference>
<dbReference type="PROSITE" id="PS50126">
    <property type="entry name" value="S1"/>
    <property type="match status" value="1"/>
</dbReference>
<dbReference type="Pfam" id="PF08206">
    <property type="entry name" value="OB_RNB"/>
    <property type="match status" value="1"/>
</dbReference>
<feature type="non-terminal residue" evidence="11">
    <location>
        <position position="1418"/>
    </location>
</feature>
<dbReference type="Pfam" id="PF00773">
    <property type="entry name" value="RNB"/>
    <property type="match status" value="1"/>
</dbReference>
<dbReference type="SMART" id="SM00316">
    <property type="entry name" value="S1"/>
    <property type="match status" value="1"/>
</dbReference>
<feature type="compositionally biased region" description="Low complexity" evidence="9">
    <location>
        <begin position="110"/>
        <end position="130"/>
    </location>
</feature>
<feature type="compositionally biased region" description="Low complexity" evidence="9">
    <location>
        <begin position="27"/>
        <end position="36"/>
    </location>
</feature>
<dbReference type="InterPro" id="IPR011129">
    <property type="entry name" value="CSD"/>
</dbReference>
<dbReference type="Pfam" id="PF17876">
    <property type="entry name" value="CSD2"/>
    <property type="match status" value="1"/>
</dbReference>
<evidence type="ECO:0000259" key="10">
    <source>
        <dbReference type="PROSITE" id="PS50126"/>
    </source>
</evidence>
<evidence type="ECO:0000256" key="9">
    <source>
        <dbReference type="SAM" id="MobiDB-lite"/>
    </source>
</evidence>
<organism evidence="11 12">
    <name type="scientific">Deinococcus petrolearius</name>
    <dbReference type="NCBI Taxonomy" id="1751295"/>
    <lineage>
        <taxon>Bacteria</taxon>
        <taxon>Thermotogati</taxon>
        <taxon>Deinococcota</taxon>
        <taxon>Deinococci</taxon>
        <taxon>Deinococcales</taxon>
        <taxon>Deinococcaceae</taxon>
        <taxon>Deinococcus</taxon>
    </lineage>
</organism>
<evidence type="ECO:0000256" key="3">
    <source>
        <dbReference type="ARBA" id="ARBA00012163"/>
    </source>
</evidence>
<keyword evidence="6 11" id="KW-0378">Hydrolase</keyword>
<feature type="compositionally biased region" description="Low complexity" evidence="9">
    <location>
        <begin position="185"/>
        <end position="196"/>
    </location>
</feature>
<reference evidence="12" key="1">
    <citation type="journal article" date="2019" name="Int. J. Syst. Evol. Microbiol.">
        <title>The Global Catalogue of Microorganisms (GCM) 10K type strain sequencing project: providing services to taxonomists for standard genome sequencing and annotation.</title>
        <authorList>
            <consortium name="The Broad Institute Genomics Platform"/>
            <consortium name="The Broad Institute Genome Sequencing Center for Infectious Disease"/>
            <person name="Wu L."/>
            <person name="Ma J."/>
        </authorList>
    </citation>
    <scope>NUCLEOTIDE SEQUENCE [LARGE SCALE GENOMIC DNA]</scope>
    <source>
        <strain evidence="12">CGMCC 1.15053</strain>
    </source>
</reference>
<feature type="compositionally biased region" description="Low complexity" evidence="9">
    <location>
        <begin position="87"/>
        <end position="101"/>
    </location>
</feature>
<keyword evidence="8" id="KW-0694">RNA-binding</keyword>
<feature type="compositionally biased region" description="Basic and acidic residues" evidence="9">
    <location>
        <begin position="595"/>
        <end position="606"/>
    </location>
</feature>
<keyword evidence="5" id="KW-0540">Nuclease</keyword>
<feature type="compositionally biased region" description="Low complexity" evidence="9">
    <location>
        <begin position="69"/>
        <end position="79"/>
    </location>
</feature>
<dbReference type="EMBL" id="JBHSOH010000003">
    <property type="protein sequence ID" value="MFC5846885.1"/>
    <property type="molecule type" value="Genomic_DNA"/>
</dbReference>
<dbReference type="PROSITE" id="PS01175">
    <property type="entry name" value="RIBONUCLEASE_II"/>
    <property type="match status" value="1"/>
</dbReference>
<proteinExistence type="inferred from homology"/>
<dbReference type="RefSeq" id="WP_380045459.1">
    <property type="nucleotide sequence ID" value="NZ_JBHSOH010000003.1"/>
</dbReference>
<dbReference type="SMART" id="SM00955">
    <property type="entry name" value="RNB"/>
    <property type="match status" value="1"/>
</dbReference>
<dbReference type="Proteomes" id="UP001595979">
    <property type="component" value="Unassembled WGS sequence"/>
</dbReference>
<dbReference type="NCBIfam" id="TIGR00358">
    <property type="entry name" value="3_prime_RNase"/>
    <property type="match status" value="1"/>
</dbReference>
<feature type="compositionally biased region" description="Low complexity" evidence="9">
    <location>
        <begin position="263"/>
        <end position="291"/>
    </location>
</feature>
<dbReference type="InterPro" id="IPR001900">
    <property type="entry name" value="RNase_II/R"/>
</dbReference>
<dbReference type="HAMAP" id="MF_01895">
    <property type="entry name" value="RNase_R"/>
    <property type="match status" value="1"/>
</dbReference>
<evidence type="ECO:0000313" key="11">
    <source>
        <dbReference type="EMBL" id="MFC5846885.1"/>
    </source>
</evidence>
<feature type="compositionally biased region" description="Basic and acidic residues" evidence="9">
    <location>
        <begin position="1228"/>
        <end position="1240"/>
    </location>
</feature>
<keyword evidence="7" id="KW-0269">Exonuclease</keyword>
<protein>
    <recommendedName>
        <fullName evidence="3">exoribonuclease II</fullName>
        <ecNumber evidence="3">3.1.13.1</ecNumber>
    </recommendedName>
</protein>
<dbReference type="InterPro" id="IPR003029">
    <property type="entry name" value="S1_domain"/>
</dbReference>
<feature type="compositionally biased region" description="Basic and acidic residues" evidence="9">
    <location>
        <begin position="1358"/>
        <end position="1376"/>
    </location>
</feature>
<feature type="domain" description="S1 motif" evidence="10">
    <location>
        <begin position="1120"/>
        <end position="1200"/>
    </location>
</feature>
<dbReference type="SUPFAM" id="SSF50249">
    <property type="entry name" value="Nucleic acid-binding proteins"/>
    <property type="match status" value="4"/>
</dbReference>
<dbReference type="CDD" id="cd04471">
    <property type="entry name" value="S1_RNase_R"/>
    <property type="match status" value="1"/>
</dbReference>
<dbReference type="NCBIfam" id="TIGR02063">
    <property type="entry name" value="RNase_R"/>
    <property type="match status" value="1"/>
</dbReference>
<dbReference type="PANTHER" id="PTHR23355:SF9">
    <property type="entry name" value="DIS3-LIKE EXONUCLEASE 2"/>
    <property type="match status" value="1"/>
</dbReference>